<comment type="subcellular location">
    <subcellularLocation>
        <location evidence="1">Cell outer membrane</location>
    </subcellularLocation>
</comment>
<evidence type="ECO:0000256" key="3">
    <source>
        <dbReference type="ARBA" id="ARBA00023237"/>
    </source>
</evidence>
<reference evidence="4 5" key="1">
    <citation type="journal article" date="2020" name="Biotechnol. Biofuels">
        <title>New insights from the biogas microbiome by comprehensive genome-resolved metagenomics of nearly 1600 species originating from multiple anaerobic digesters.</title>
        <authorList>
            <person name="Campanaro S."/>
            <person name="Treu L."/>
            <person name="Rodriguez-R L.M."/>
            <person name="Kovalovszki A."/>
            <person name="Ziels R.M."/>
            <person name="Maus I."/>
            <person name="Zhu X."/>
            <person name="Kougias P.G."/>
            <person name="Basile A."/>
            <person name="Luo G."/>
            <person name="Schluter A."/>
            <person name="Konstantinidis K.T."/>
            <person name="Angelidaki I."/>
        </authorList>
    </citation>
    <scope>NUCLEOTIDE SEQUENCE [LARGE SCALE GENOMIC DNA]</scope>
    <source>
        <strain evidence="4">AS06rmzACSIP_421</strain>
    </source>
</reference>
<keyword evidence="2" id="KW-0472">Membrane</keyword>
<evidence type="ECO:0000256" key="1">
    <source>
        <dbReference type="ARBA" id="ARBA00004442"/>
    </source>
</evidence>
<name>A0A847EUB6_9BACT</name>
<sequence length="724" mass="80331">QTRFGFGARSYTPSDFSSGILPPFSPTEAAGAGPELDKGYWQVQPFAPLDANGVPVPTELISYPDNYKNFINRNAFTTTNTVAVSSTGERVNYRLGISNMTNEGLVPNSDLNRNNITLSANSKVRQNFTVNADINYAQNWADNRPATQERGSNPLQWAAWTPPNVDIRKLKDYKLGGTQVLTIGEGYENPYFLAYGISNSFERNRLIGNVSATWEITPQLNIMGRYSLNRTDEIRETKIDPGYSEEPNNGAYGLVNSKGMERNADILATYNNSWGELVTTLSAGGNLLYSNGSSVSNSSKPGSGLIIPYLYTVRNIENTALNYSNSRYERAINSVYAMANLGWNDMIYADLTARNDWSSTLPAENRSYFYPSASLSFILSNIINLGKKVDLLKLRGGIAQVGNDTSPYSLYVTYYDAGQWGDAIRLGKPGGLLNPNLLPEEATSYEMGADIRAFNNRLRFEGTYYREDNRNQILGVPLAGSTGFGSIKVNAGLLRSKGWEWMLGITPVKTGNWIWDLNFNFTKNKTHLLELADGVDFVEFWSEARVKNIAYAKDESVGQDGLIGNLYSRKILRVTDKNSLYYGYPLFPTGSEDSEWQASEEYTKVGNYNPDFIMGLQTSLSYKNFSLSMTFDWRSGGQYVSQTWRYLTEGVVSNTWLNQLIAPPAGTNGMPGQALRDWVVANADWLIFADNPRPIGGPTKDFGGFYTDFFTGIGAYDGVFAPGV</sequence>
<organism evidence="4 5">
    <name type="scientific">Candidatus Dojkabacteria bacterium</name>
    <dbReference type="NCBI Taxonomy" id="2099670"/>
    <lineage>
        <taxon>Bacteria</taxon>
        <taxon>Candidatus Dojkabacteria</taxon>
    </lineage>
</organism>
<evidence type="ECO:0000313" key="4">
    <source>
        <dbReference type="EMBL" id="NLE31390.1"/>
    </source>
</evidence>
<dbReference type="Gene3D" id="2.40.170.20">
    <property type="entry name" value="TonB-dependent receptor, beta-barrel domain"/>
    <property type="match status" value="1"/>
</dbReference>
<evidence type="ECO:0000313" key="5">
    <source>
        <dbReference type="Proteomes" id="UP000554004"/>
    </source>
</evidence>
<evidence type="ECO:0000256" key="2">
    <source>
        <dbReference type="ARBA" id="ARBA00023136"/>
    </source>
</evidence>
<comment type="caution">
    <text evidence="4">The sequence shown here is derived from an EMBL/GenBank/DDBJ whole genome shotgun (WGS) entry which is preliminary data.</text>
</comment>
<dbReference type="SUPFAM" id="SSF56935">
    <property type="entry name" value="Porins"/>
    <property type="match status" value="1"/>
</dbReference>
<feature type="non-terminal residue" evidence="4">
    <location>
        <position position="724"/>
    </location>
</feature>
<keyword evidence="3" id="KW-0998">Cell outer membrane</keyword>
<keyword evidence="4" id="KW-0675">Receptor</keyword>
<dbReference type="AlphaFoldDB" id="A0A847EUB6"/>
<protein>
    <submittedName>
        <fullName evidence="4">TonB-dependent receptor</fullName>
    </submittedName>
</protein>
<dbReference type="Proteomes" id="UP000554004">
    <property type="component" value="Unassembled WGS sequence"/>
</dbReference>
<accession>A0A847EUB6</accession>
<feature type="non-terminal residue" evidence="4">
    <location>
        <position position="1"/>
    </location>
</feature>
<gene>
    <name evidence="4" type="ORF">GX618_03925</name>
</gene>
<dbReference type="EMBL" id="JAAZAL010000148">
    <property type="protein sequence ID" value="NLE31390.1"/>
    <property type="molecule type" value="Genomic_DNA"/>
</dbReference>
<dbReference type="GO" id="GO:0009279">
    <property type="term" value="C:cell outer membrane"/>
    <property type="evidence" value="ECO:0007669"/>
    <property type="project" value="UniProtKB-SubCell"/>
</dbReference>
<proteinExistence type="predicted"/>
<dbReference type="InterPro" id="IPR036942">
    <property type="entry name" value="Beta-barrel_TonB_sf"/>
</dbReference>